<reference evidence="7 8" key="1">
    <citation type="submission" date="2019-07" db="EMBL/GenBank/DDBJ databases">
        <authorList>
            <person name="Kim J."/>
        </authorList>
    </citation>
    <scope>NUCLEOTIDE SEQUENCE [LARGE SCALE GENOMIC DNA]</scope>
    <source>
        <strain evidence="7 8">G13</strain>
    </source>
</reference>
<protein>
    <recommendedName>
        <fullName evidence="6">Methylamine utilisation protein MauE domain-containing protein</fullName>
    </recommendedName>
</protein>
<feature type="transmembrane region" description="Helical" evidence="5">
    <location>
        <begin position="84"/>
        <end position="101"/>
    </location>
</feature>
<dbReference type="AlphaFoldDB" id="A0A559J9G1"/>
<evidence type="ECO:0000256" key="5">
    <source>
        <dbReference type="SAM" id="Phobius"/>
    </source>
</evidence>
<dbReference type="GO" id="GO:0016020">
    <property type="term" value="C:membrane"/>
    <property type="evidence" value="ECO:0007669"/>
    <property type="project" value="UniProtKB-SubCell"/>
</dbReference>
<keyword evidence="8" id="KW-1185">Reference proteome</keyword>
<accession>A0A559J9G1</accession>
<feature type="domain" description="Methylamine utilisation protein MauE" evidence="6">
    <location>
        <begin position="16"/>
        <end position="140"/>
    </location>
</feature>
<evidence type="ECO:0000256" key="4">
    <source>
        <dbReference type="ARBA" id="ARBA00023136"/>
    </source>
</evidence>
<comment type="caution">
    <text evidence="7">The sequence shown here is derived from an EMBL/GenBank/DDBJ whole genome shotgun (WGS) entry which is preliminary data.</text>
</comment>
<gene>
    <name evidence="7" type="ORF">FPZ45_21050</name>
</gene>
<evidence type="ECO:0000256" key="1">
    <source>
        <dbReference type="ARBA" id="ARBA00004141"/>
    </source>
</evidence>
<proteinExistence type="predicted"/>
<feature type="transmembrane region" description="Helical" evidence="5">
    <location>
        <begin position="12"/>
        <end position="36"/>
    </location>
</feature>
<evidence type="ECO:0000259" key="6">
    <source>
        <dbReference type="Pfam" id="PF07291"/>
    </source>
</evidence>
<keyword evidence="3 5" id="KW-1133">Transmembrane helix</keyword>
<keyword evidence="2 5" id="KW-0812">Transmembrane</keyword>
<dbReference type="Pfam" id="PF07291">
    <property type="entry name" value="MauE"/>
    <property type="match status" value="1"/>
</dbReference>
<dbReference type="EMBL" id="VNJJ01000016">
    <property type="protein sequence ID" value="TVX96492.1"/>
    <property type="molecule type" value="Genomic_DNA"/>
</dbReference>
<comment type="subcellular location">
    <subcellularLocation>
        <location evidence="1">Membrane</location>
        <topology evidence="1">Multi-pass membrane protein</topology>
    </subcellularLocation>
</comment>
<evidence type="ECO:0000313" key="7">
    <source>
        <dbReference type="EMBL" id="TVX96492.1"/>
    </source>
</evidence>
<feature type="transmembrane region" description="Helical" evidence="5">
    <location>
        <begin position="152"/>
        <end position="169"/>
    </location>
</feature>
<dbReference type="GO" id="GO:0030416">
    <property type="term" value="P:methylamine metabolic process"/>
    <property type="evidence" value="ECO:0007669"/>
    <property type="project" value="InterPro"/>
</dbReference>
<evidence type="ECO:0000256" key="3">
    <source>
        <dbReference type="ARBA" id="ARBA00022989"/>
    </source>
</evidence>
<organism evidence="7 8">
    <name type="scientific">Cohnella terricola</name>
    <dbReference type="NCBI Taxonomy" id="1289167"/>
    <lineage>
        <taxon>Bacteria</taxon>
        <taxon>Bacillati</taxon>
        <taxon>Bacillota</taxon>
        <taxon>Bacilli</taxon>
        <taxon>Bacillales</taxon>
        <taxon>Paenibacillaceae</taxon>
        <taxon>Cohnella</taxon>
    </lineage>
</organism>
<evidence type="ECO:0000256" key="2">
    <source>
        <dbReference type="ARBA" id="ARBA00022692"/>
    </source>
</evidence>
<evidence type="ECO:0000313" key="8">
    <source>
        <dbReference type="Proteomes" id="UP000316330"/>
    </source>
</evidence>
<feature type="transmembrane region" description="Helical" evidence="5">
    <location>
        <begin position="126"/>
        <end position="146"/>
    </location>
</feature>
<keyword evidence="4 5" id="KW-0472">Membrane</keyword>
<dbReference type="Proteomes" id="UP000316330">
    <property type="component" value="Unassembled WGS sequence"/>
</dbReference>
<name>A0A559J9G1_9BACL</name>
<dbReference type="InterPro" id="IPR009908">
    <property type="entry name" value="Methylamine_util_MauE"/>
</dbReference>
<sequence length="277" mass="30566">MDIPMLDRLNGSVALIAYAANLLAGATFMMSAATKWNNPENFALFLSRFSWPIANGGIRLLAYGVIFAESLLAASFALNLANGYRQGAAVFALAAFTFFLIRNRKELADTGCACFGERSRLNRFPIARNLALIVIIMVPFALGITLTPHQSAIQGTIFVVAAMIGYGLGKLVKQHDPAIPPDAGELPLLFLSYRSSGFKEADELLSAPSSREVFVMLDAPPWILETKRNRWSSHRLIAADGPIPDDAPFVMHRNRRGRLKRFGEWAAFLRQYIGEEM</sequence>